<dbReference type="InterPro" id="IPR006171">
    <property type="entry name" value="TOPRIM_dom"/>
</dbReference>
<accession>A0A160V9J8</accession>
<dbReference type="PANTHER" id="PTHR30313:SF2">
    <property type="entry name" value="DNA PRIMASE"/>
    <property type="match status" value="1"/>
</dbReference>
<dbReference type="Gene3D" id="3.90.580.10">
    <property type="entry name" value="Zinc finger, CHC2-type domain"/>
    <property type="match status" value="1"/>
</dbReference>
<dbReference type="SUPFAM" id="SSF57783">
    <property type="entry name" value="Zinc beta-ribbon"/>
    <property type="match status" value="1"/>
</dbReference>
<dbReference type="GO" id="GO:0008270">
    <property type="term" value="F:zinc ion binding"/>
    <property type="evidence" value="ECO:0007669"/>
    <property type="project" value="UniProtKB-KW"/>
</dbReference>
<keyword evidence="3" id="KW-0639">Primosome</keyword>
<dbReference type="Pfam" id="PF13662">
    <property type="entry name" value="Toprim_4"/>
    <property type="match status" value="1"/>
</dbReference>
<dbReference type="NCBIfam" id="TIGR01391">
    <property type="entry name" value="dnaG"/>
    <property type="match status" value="1"/>
</dbReference>
<dbReference type="GO" id="GO:0003899">
    <property type="term" value="F:DNA-directed RNA polymerase activity"/>
    <property type="evidence" value="ECO:0007669"/>
    <property type="project" value="InterPro"/>
</dbReference>
<dbReference type="InterPro" id="IPR036977">
    <property type="entry name" value="DNA_primase_Znf_CHC2"/>
</dbReference>
<gene>
    <name evidence="15" type="ORF">MGWOODY_Clf2982</name>
</gene>
<keyword evidence="2" id="KW-0240">DNA-directed RNA polymerase</keyword>
<dbReference type="EMBL" id="FAXA01000300">
    <property type="protein sequence ID" value="CUV02754.1"/>
    <property type="molecule type" value="Genomic_DNA"/>
</dbReference>
<dbReference type="Gene3D" id="3.90.980.10">
    <property type="entry name" value="DNA primase, catalytic core, N-terminal domain"/>
    <property type="match status" value="1"/>
</dbReference>
<evidence type="ECO:0000259" key="14">
    <source>
        <dbReference type="PROSITE" id="PS50880"/>
    </source>
</evidence>
<dbReference type="SUPFAM" id="SSF56731">
    <property type="entry name" value="DNA primase core"/>
    <property type="match status" value="1"/>
</dbReference>
<evidence type="ECO:0000256" key="8">
    <source>
        <dbReference type="ARBA" id="ARBA00022771"/>
    </source>
</evidence>
<dbReference type="FunFam" id="3.90.580.10:FF:000001">
    <property type="entry name" value="DNA primase"/>
    <property type="match status" value="1"/>
</dbReference>
<dbReference type="GO" id="GO:0003677">
    <property type="term" value="F:DNA binding"/>
    <property type="evidence" value="ECO:0007669"/>
    <property type="project" value="UniProtKB-KW"/>
</dbReference>
<dbReference type="GO" id="GO:1990077">
    <property type="term" value="C:primosome complex"/>
    <property type="evidence" value="ECO:0007669"/>
    <property type="project" value="UniProtKB-KW"/>
</dbReference>
<feature type="compositionally biased region" description="Low complexity" evidence="13">
    <location>
        <begin position="437"/>
        <end position="451"/>
    </location>
</feature>
<dbReference type="Pfam" id="PF10410">
    <property type="entry name" value="DnaB_bind"/>
    <property type="match status" value="1"/>
</dbReference>
<evidence type="ECO:0000256" key="10">
    <source>
        <dbReference type="ARBA" id="ARBA00022842"/>
    </source>
</evidence>
<organism evidence="15">
    <name type="scientific">hydrothermal vent metagenome</name>
    <dbReference type="NCBI Taxonomy" id="652676"/>
    <lineage>
        <taxon>unclassified sequences</taxon>
        <taxon>metagenomes</taxon>
        <taxon>ecological metagenomes</taxon>
    </lineage>
</organism>
<feature type="domain" description="Toprim" evidence="14">
    <location>
        <begin position="246"/>
        <end position="324"/>
    </location>
</feature>
<dbReference type="GO" id="GO:0005737">
    <property type="term" value="C:cytoplasm"/>
    <property type="evidence" value="ECO:0007669"/>
    <property type="project" value="TreeGrafter"/>
</dbReference>
<evidence type="ECO:0000256" key="11">
    <source>
        <dbReference type="ARBA" id="ARBA00023125"/>
    </source>
</evidence>
<dbReference type="Pfam" id="PF01807">
    <property type="entry name" value="Zn_ribbon_DnaG"/>
    <property type="match status" value="1"/>
</dbReference>
<dbReference type="Gene3D" id="1.20.50.20">
    <property type="entry name" value="DnaG, RNA polymerase domain, helical bundle"/>
    <property type="match status" value="1"/>
</dbReference>
<evidence type="ECO:0000313" key="15">
    <source>
        <dbReference type="EMBL" id="CUV02754.1"/>
    </source>
</evidence>
<dbReference type="InterPro" id="IPR030846">
    <property type="entry name" value="DnaG_bac"/>
</dbReference>
<dbReference type="GO" id="GO:0000428">
    <property type="term" value="C:DNA-directed RNA polymerase complex"/>
    <property type="evidence" value="ECO:0007669"/>
    <property type="project" value="UniProtKB-KW"/>
</dbReference>
<keyword evidence="11" id="KW-0238">DNA-binding</keyword>
<evidence type="ECO:0000256" key="3">
    <source>
        <dbReference type="ARBA" id="ARBA00022515"/>
    </source>
</evidence>
<dbReference type="EC" id="2.7.7.-" evidence="15"/>
<keyword evidence="10" id="KW-0460">Magnesium</keyword>
<evidence type="ECO:0000256" key="12">
    <source>
        <dbReference type="ARBA" id="ARBA00023163"/>
    </source>
</evidence>
<comment type="cofactor">
    <cofactor evidence="1">
        <name>Zn(2+)</name>
        <dbReference type="ChEBI" id="CHEBI:29105"/>
    </cofactor>
</comment>
<dbReference type="PIRSF" id="PIRSF002811">
    <property type="entry name" value="DnaG"/>
    <property type="match status" value="1"/>
</dbReference>
<dbReference type="Pfam" id="PF08275">
    <property type="entry name" value="DNAG_N"/>
    <property type="match status" value="1"/>
</dbReference>
<evidence type="ECO:0000256" key="4">
    <source>
        <dbReference type="ARBA" id="ARBA00022679"/>
    </source>
</evidence>
<keyword evidence="12" id="KW-0804">Transcription</keyword>
<evidence type="ECO:0000256" key="5">
    <source>
        <dbReference type="ARBA" id="ARBA00022695"/>
    </source>
</evidence>
<keyword evidence="7" id="KW-0479">Metal-binding</keyword>
<reference evidence="15" key="1">
    <citation type="submission" date="2015-10" db="EMBL/GenBank/DDBJ databases">
        <authorList>
            <person name="Gilbert D.G."/>
        </authorList>
    </citation>
    <scope>NUCLEOTIDE SEQUENCE</scope>
</reference>
<evidence type="ECO:0000256" key="9">
    <source>
        <dbReference type="ARBA" id="ARBA00022833"/>
    </source>
</evidence>
<evidence type="ECO:0000256" key="7">
    <source>
        <dbReference type="ARBA" id="ARBA00022723"/>
    </source>
</evidence>
<dbReference type="SUPFAM" id="SSF117023">
    <property type="entry name" value="DNA primase DnaG, C-terminal domain"/>
    <property type="match status" value="1"/>
</dbReference>
<dbReference type="InterPro" id="IPR050219">
    <property type="entry name" value="DnaG_primase"/>
</dbReference>
<dbReference type="CDD" id="cd03364">
    <property type="entry name" value="TOPRIM_DnaG_primases"/>
    <property type="match status" value="1"/>
</dbReference>
<keyword evidence="6" id="KW-0235">DNA replication</keyword>
<dbReference type="InterPro" id="IPR013264">
    <property type="entry name" value="DNAG_N"/>
</dbReference>
<keyword evidence="5 15" id="KW-0548">Nucleotidyltransferase</keyword>
<dbReference type="GO" id="GO:0006269">
    <property type="term" value="P:DNA replication, synthesis of primer"/>
    <property type="evidence" value="ECO:0007669"/>
    <property type="project" value="UniProtKB-KW"/>
</dbReference>
<dbReference type="InterPro" id="IPR002694">
    <property type="entry name" value="Znf_CHC2"/>
</dbReference>
<evidence type="ECO:0000256" key="13">
    <source>
        <dbReference type="SAM" id="MobiDB-lite"/>
    </source>
</evidence>
<proteinExistence type="inferred from homology"/>
<evidence type="ECO:0000256" key="6">
    <source>
        <dbReference type="ARBA" id="ARBA00022705"/>
    </source>
</evidence>
<dbReference type="PROSITE" id="PS50880">
    <property type="entry name" value="TOPRIM"/>
    <property type="match status" value="1"/>
</dbReference>
<dbReference type="HAMAP" id="MF_00974">
    <property type="entry name" value="DNA_primase_DnaG"/>
    <property type="match status" value="1"/>
</dbReference>
<protein>
    <submittedName>
        <fullName evidence="15">DNA primase</fullName>
        <ecNumber evidence="15">2.7.7.-</ecNumber>
    </submittedName>
</protein>
<keyword evidence="8" id="KW-0863">Zinc-finger</keyword>
<dbReference type="SMART" id="SM00400">
    <property type="entry name" value="ZnF_CHCC"/>
    <property type="match status" value="1"/>
</dbReference>
<keyword evidence="9" id="KW-0862">Zinc</keyword>
<name>A0A160V9J8_9ZZZZ</name>
<dbReference type="Gene3D" id="3.40.1360.10">
    <property type="match status" value="1"/>
</dbReference>
<dbReference type="AlphaFoldDB" id="A0A160V9J8"/>
<dbReference type="InterPro" id="IPR037068">
    <property type="entry name" value="DNA_primase_core_N_sf"/>
</dbReference>
<feature type="region of interest" description="Disordered" evidence="13">
    <location>
        <begin position="433"/>
        <end position="459"/>
    </location>
</feature>
<dbReference type="InterPro" id="IPR006295">
    <property type="entry name" value="DNA_primase_DnaG"/>
</dbReference>
<dbReference type="InterPro" id="IPR019475">
    <property type="entry name" value="DNA_primase_DnaB-bd"/>
</dbReference>
<dbReference type="SMART" id="SM00493">
    <property type="entry name" value="TOPRIM"/>
    <property type="match status" value="1"/>
</dbReference>
<keyword evidence="4 15" id="KW-0808">Transferase</keyword>
<dbReference type="InterPro" id="IPR034151">
    <property type="entry name" value="TOPRIM_DnaG_bac"/>
</dbReference>
<evidence type="ECO:0000256" key="1">
    <source>
        <dbReference type="ARBA" id="ARBA00001947"/>
    </source>
</evidence>
<evidence type="ECO:0000256" key="2">
    <source>
        <dbReference type="ARBA" id="ARBA00022478"/>
    </source>
</evidence>
<dbReference type="PANTHER" id="PTHR30313">
    <property type="entry name" value="DNA PRIMASE"/>
    <property type="match status" value="1"/>
</dbReference>
<sequence length="614" mass="68567">MTVVDDIKGRLDILEVVSRYVPLQRSGRSHKAPCPFHQEKTPSFFVFPERQSWRCFGACATGGDVFSFVMRSENMEFGDALKHLAQQTGVELPNLGKRNQNQGNCDINESARIYFQELLASAKGTDARAYLDRRGVSAQAIEKFELGLSPSDGESLKNHLVKQGFSLPQLNQAGIVRTSQNGWNHDLFRSRLMFPIRNGQGGLGGFGARALDDSQPKYLNSPRTPVFDKGHILYGLHLAKESARQEGIVIVEGYMDAVAAHQEGFNNVVASMGTALTENQVAEIRRLTKDVTMALDADVAGQQATLRSLESSWRVLQTQVAGRSQGTTLFQRPEMLNLKIAVMPEGMDPDDLIHRSPDEWTQLIQEGPSYIEYLLKVLPVQLDASTPQGKAQIVSVVLPSIQAVPEPFQQDHYFQMLADQLGVTRETLQATIDRPGAARQTQRAQPRTRPASGLTFTSPDGDPLEEYCLTLLLHEPDLEESAEGLQPEYFRQMENREIFNQWVRVCQGRQGESSAASLSGLVEEELTSRLDALLNKEMPPLDPLSRQAAFRDVVIRLESRYLVELKAEEEIRFSESSTDIMEGSHLDVLEINQRIKMNQNLRNSVSQESTARGK</sequence>